<feature type="compositionally biased region" description="Low complexity" evidence="8">
    <location>
        <begin position="25"/>
        <end position="46"/>
    </location>
</feature>
<dbReference type="SMART" id="SM00695">
    <property type="entry name" value="DUSP"/>
    <property type="match status" value="1"/>
</dbReference>
<dbReference type="EMBL" id="LUGG01000006">
    <property type="protein sequence ID" value="OBZ73858.1"/>
    <property type="molecule type" value="Genomic_DNA"/>
</dbReference>
<dbReference type="SUPFAM" id="SSF143791">
    <property type="entry name" value="DUSP-like"/>
    <property type="match status" value="1"/>
</dbReference>
<dbReference type="Proteomes" id="UP000092993">
    <property type="component" value="Unassembled WGS sequence"/>
</dbReference>
<dbReference type="PROSITE" id="PS00972">
    <property type="entry name" value="USP_1"/>
    <property type="match status" value="1"/>
</dbReference>
<evidence type="ECO:0000256" key="6">
    <source>
        <dbReference type="ARBA" id="ARBA00022801"/>
    </source>
</evidence>
<keyword evidence="7" id="KW-0788">Thiol protease</keyword>
<organism evidence="11 12">
    <name type="scientific">Grifola frondosa</name>
    <name type="common">Maitake</name>
    <name type="synonym">Polyporus frondosus</name>
    <dbReference type="NCBI Taxonomy" id="5627"/>
    <lineage>
        <taxon>Eukaryota</taxon>
        <taxon>Fungi</taxon>
        <taxon>Dikarya</taxon>
        <taxon>Basidiomycota</taxon>
        <taxon>Agaricomycotina</taxon>
        <taxon>Agaricomycetes</taxon>
        <taxon>Polyporales</taxon>
        <taxon>Grifolaceae</taxon>
        <taxon>Grifola</taxon>
    </lineage>
</organism>
<dbReference type="GO" id="GO:0006508">
    <property type="term" value="P:proteolysis"/>
    <property type="evidence" value="ECO:0007669"/>
    <property type="project" value="UniProtKB-KW"/>
</dbReference>
<sequence>MLPSPSSSPANSPKDLSNSRKRQRSLSMESEPSSSSPKRSVSQDPSQSNDMSALSLSDIETNLNSYMAEQGGTSHAAEAFAPIQKLHAVETLAKQPMRVGETWYVISRRWYKRWHKACSGEEDKEGHVSEHELGPIDNSSLVDQQGRLTSSVIEHVDCEFVPEGAWNLLVGWYGTPIRPLPRKVIARGIVEEPTLELHPPHVKVHNLTKVVIPGVSIPPRDIAISSRDTVADVCRVFAARILGDSIDGQQYRVWRIREGGHELLSYTPNMLKQQRATLINAEDEGKTVEDALIESGDTFVVELQVDGQWQVEEQDIVGGMLGQLQHKTAPTQSSSVTPLKTVSLIKARCPAQDPGTLGLGNMGNTCFMNSALQCLAHTRELTEYFLSGVFEEELNFENPLGMHGAIAQAFGALLSRIWEGNGTSTSYAPREFKAALQRFAPQFSGYQQHDSQELVAFLLDGLHEDLNRVRQKPYVEKPDWNGGGDKELVELARESWQGYMKRNDSVIVDLFQGQYQSTLVCPECSKVQLHSIPSCTSRSLCRFKRNGDTQSYIPWDLDKPHVKIPIELGRDSSFKDVRQLLGRWMCVDPDNLLTIEEFNHRIYKNLDDTVLCEDMQQGDHILCFELPCHAQQTRNAPVYGRGATNFGIPFVVVIDRSQASQPYAIYDAIVERLQRWTANVRPPALESVTEIKENGDVITVEEEMPEEGDIVDEKAVVVREQDEDEAMDAEGEYEPRDAYGVSNQRFDTWEQREKTAKAHNSLDNLYFCELVTPSFASLTTTSKHTTSGKSGAAGSTRDGQVGRVCSSELSDEFTKEESLAKTTSGTVPAARSISKRRSALIFGRFLMCRERLMEEGADLAQFGLDDLDEPLIYDLYAVDEHLGGLGGGHYRAYAQNHMNGKWYHFDDSYVTPSNPEAAVNSNAYLLFYKRRTTHPLGGKSHAKIEEARNNPKLKAEPHRVEVVQVSTSPSEEPRQTALNTWMQNVMPTMHTFNDDWHTPQSLARSSPTSSLPPLDDGDAEGEPPSFEDAQYDNVIQTALDPLVLSARQFDYPNPPSRGSPTSSNEAEPDLDDETRRLDWNTGKFVPVSQFSPHQVRLRNAVFPRDEVSSTEESSLDGSMDVSMLRTDSDETDYDAMDETVSKPANSVARRRGSHEGRRSDFVVDN</sequence>
<feature type="region of interest" description="Disordered" evidence="8">
    <location>
        <begin position="1127"/>
        <end position="1165"/>
    </location>
</feature>
<feature type="region of interest" description="Disordered" evidence="8">
    <location>
        <begin position="1048"/>
        <end position="1071"/>
    </location>
</feature>
<evidence type="ECO:0000256" key="1">
    <source>
        <dbReference type="ARBA" id="ARBA00000707"/>
    </source>
</evidence>
<evidence type="ECO:0000256" key="4">
    <source>
        <dbReference type="ARBA" id="ARBA00022670"/>
    </source>
</evidence>
<accession>A0A1C7MAE2</accession>
<dbReference type="PANTHER" id="PTHR21646:SF24">
    <property type="entry name" value="UBIQUITIN CARBOXYL-TERMINAL HYDROLASE"/>
    <property type="match status" value="1"/>
</dbReference>
<feature type="region of interest" description="Disordered" evidence="8">
    <location>
        <begin position="991"/>
        <end position="1028"/>
    </location>
</feature>
<dbReference type="Gene3D" id="3.30.2230.10">
    <property type="entry name" value="DUSP-like"/>
    <property type="match status" value="1"/>
</dbReference>
<feature type="compositionally biased region" description="Basic and acidic residues" evidence="8">
    <location>
        <begin position="1153"/>
        <end position="1165"/>
    </location>
</feature>
<dbReference type="InterPro" id="IPR038765">
    <property type="entry name" value="Papain-like_cys_pep_sf"/>
</dbReference>
<dbReference type="PROSITE" id="PS50235">
    <property type="entry name" value="USP_3"/>
    <property type="match status" value="1"/>
</dbReference>
<evidence type="ECO:0000313" key="12">
    <source>
        <dbReference type="Proteomes" id="UP000092993"/>
    </source>
</evidence>
<dbReference type="GO" id="GO:0004843">
    <property type="term" value="F:cysteine-type deubiquitinase activity"/>
    <property type="evidence" value="ECO:0007669"/>
    <property type="project" value="UniProtKB-EC"/>
</dbReference>
<dbReference type="OrthoDB" id="292964at2759"/>
<protein>
    <recommendedName>
        <fullName evidence="3">ubiquitinyl hydrolase 1</fullName>
        <ecNumber evidence="3">3.4.19.12</ecNumber>
    </recommendedName>
</protein>
<evidence type="ECO:0000256" key="5">
    <source>
        <dbReference type="ARBA" id="ARBA00022786"/>
    </source>
</evidence>
<keyword evidence="12" id="KW-1185">Reference proteome</keyword>
<evidence type="ECO:0000256" key="7">
    <source>
        <dbReference type="ARBA" id="ARBA00022807"/>
    </source>
</evidence>
<dbReference type="Gene3D" id="3.90.70.10">
    <property type="entry name" value="Cysteine proteinases"/>
    <property type="match status" value="2"/>
</dbReference>
<dbReference type="EC" id="3.4.19.12" evidence="3"/>
<comment type="similarity">
    <text evidence="2">Belongs to the peptidase C19 family.</text>
</comment>
<evidence type="ECO:0000259" key="10">
    <source>
        <dbReference type="PROSITE" id="PS51283"/>
    </source>
</evidence>
<feature type="region of interest" description="Disordered" evidence="8">
    <location>
        <begin position="1"/>
        <end position="52"/>
    </location>
</feature>
<proteinExistence type="inferred from homology"/>
<dbReference type="AlphaFoldDB" id="A0A1C7MAE2"/>
<dbReference type="InterPro" id="IPR050185">
    <property type="entry name" value="Ub_carboxyl-term_hydrolase"/>
</dbReference>
<keyword evidence="4" id="KW-0645">Protease</keyword>
<keyword evidence="5" id="KW-0833">Ubl conjugation pathway</keyword>
<keyword evidence="6 11" id="KW-0378">Hydrolase</keyword>
<dbReference type="SUPFAM" id="SSF54001">
    <property type="entry name" value="Cysteine proteinases"/>
    <property type="match status" value="1"/>
</dbReference>
<comment type="catalytic activity">
    <reaction evidence="1">
        <text>Thiol-dependent hydrolysis of ester, thioester, amide, peptide and isopeptide bonds formed by the C-terminal Gly of ubiquitin (a 76-residue protein attached to proteins as an intracellular targeting signal).</text>
        <dbReference type="EC" id="3.4.19.12"/>
    </reaction>
</comment>
<evidence type="ECO:0000256" key="3">
    <source>
        <dbReference type="ARBA" id="ARBA00012759"/>
    </source>
</evidence>
<evidence type="ECO:0000313" key="11">
    <source>
        <dbReference type="EMBL" id="OBZ73858.1"/>
    </source>
</evidence>
<dbReference type="Pfam" id="PF00443">
    <property type="entry name" value="UCH"/>
    <property type="match status" value="1"/>
</dbReference>
<dbReference type="InterPro" id="IPR001394">
    <property type="entry name" value="Peptidase_C19_UCH"/>
</dbReference>
<feature type="compositionally biased region" description="Low complexity" evidence="8">
    <location>
        <begin position="1"/>
        <end position="13"/>
    </location>
</feature>
<feature type="compositionally biased region" description="Low complexity" evidence="8">
    <location>
        <begin position="780"/>
        <end position="790"/>
    </location>
</feature>
<dbReference type="InterPro" id="IPR035927">
    <property type="entry name" value="DUSP-like_sf"/>
</dbReference>
<feature type="compositionally biased region" description="Low complexity" evidence="8">
    <location>
        <begin position="1001"/>
        <end position="1014"/>
    </location>
</feature>
<dbReference type="PANTHER" id="PTHR21646">
    <property type="entry name" value="UBIQUITIN CARBOXYL-TERMINAL HYDROLASE"/>
    <property type="match status" value="1"/>
</dbReference>
<dbReference type="Pfam" id="PF06337">
    <property type="entry name" value="DUSP"/>
    <property type="match status" value="1"/>
</dbReference>
<dbReference type="STRING" id="5627.A0A1C7MAE2"/>
<dbReference type="OMA" id="NECDKVS"/>
<feature type="region of interest" description="Disordered" evidence="8">
    <location>
        <begin position="780"/>
        <end position="802"/>
    </location>
</feature>
<comment type="caution">
    <text evidence="11">The sequence shown here is derived from an EMBL/GenBank/DDBJ whole genome shotgun (WGS) entry which is preliminary data.</text>
</comment>
<dbReference type="PROSITE" id="PS51283">
    <property type="entry name" value="DUSP"/>
    <property type="match status" value="1"/>
</dbReference>
<feature type="domain" description="DUSP" evidence="10">
    <location>
        <begin position="74"/>
        <end position="185"/>
    </location>
</feature>
<feature type="domain" description="USP" evidence="9">
    <location>
        <begin position="357"/>
        <end position="931"/>
    </location>
</feature>
<evidence type="ECO:0000256" key="2">
    <source>
        <dbReference type="ARBA" id="ARBA00009085"/>
    </source>
</evidence>
<evidence type="ECO:0000256" key="8">
    <source>
        <dbReference type="SAM" id="MobiDB-lite"/>
    </source>
</evidence>
<evidence type="ECO:0000259" key="9">
    <source>
        <dbReference type="PROSITE" id="PS50235"/>
    </source>
</evidence>
<dbReference type="GO" id="GO:0016579">
    <property type="term" value="P:protein deubiquitination"/>
    <property type="evidence" value="ECO:0007669"/>
    <property type="project" value="InterPro"/>
</dbReference>
<name>A0A1C7MAE2_GRIFR</name>
<reference evidence="11 12" key="1">
    <citation type="submission" date="2016-03" db="EMBL/GenBank/DDBJ databases">
        <title>Whole genome sequencing of Grifola frondosa 9006-11.</title>
        <authorList>
            <person name="Min B."/>
            <person name="Park H."/>
            <person name="Kim J.-G."/>
            <person name="Cho H."/>
            <person name="Oh Y.-L."/>
            <person name="Kong W.-S."/>
            <person name="Choi I.-G."/>
        </authorList>
    </citation>
    <scope>NUCLEOTIDE SEQUENCE [LARGE SCALE GENOMIC DNA]</scope>
    <source>
        <strain evidence="11 12">9006-11</strain>
    </source>
</reference>
<dbReference type="InterPro" id="IPR006615">
    <property type="entry name" value="Pept_C19_DUSP"/>
</dbReference>
<dbReference type="PROSITE" id="PS00973">
    <property type="entry name" value="USP_2"/>
    <property type="match status" value="1"/>
</dbReference>
<gene>
    <name evidence="11" type="primary">ubp12</name>
    <name evidence="11" type="ORF">A0H81_05842</name>
</gene>
<dbReference type="InterPro" id="IPR028889">
    <property type="entry name" value="USP"/>
</dbReference>
<dbReference type="InterPro" id="IPR018200">
    <property type="entry name" value="USP_CS"/>
</dbReference>